<dbReference type="Gene3D" id="2.40.50.140">
    <property type="entry name" value="Nucleic acid-binding proteins"/>
    <property type="match status" value="1"/>
</dbReference>
<feature type="domain" description="DNA replication/recombination mediator RecO N-terminal" evidence="5">
    <location>
        <begin position="1"/>
        <end position="74"/>
    </location>
</feature>
<evidence type="ECO:0000256" key="3">
    <source>
        <dbReference type="ARBA" id="ARBA00023204"/>
    </source>
</evidence>
<keyword evidence="1 4" id="KW-0227">DNA damage</keyword>
<comment type="similarity">
    <text evidence="4">Belongs to the RecO family.</text>
</comment>
<dbReference type="EMBL" id="JANDHW010000009">
    <property type="protein sequence ID" value="MCP9612438.1"/>
    <property type="molecule type" value="Genomic_DNA"/>
</dbReference>
<keyword evidence="7" id="KW-1185">Reference proteome</keyword>
<organism evidence="6 7">
    <name type="scientific">Coprobacter tertius</name>
    <dbReference type="NCBI Taxonomy" id="2944915"/>
    <lineage>
        <taxon>Bacteria</taxon>
        <taxon>Pseudomonadati</taxon>
        <taxon>Bacteroidota</taxon>
        <taxon>Bacteroidia</taxon>
        <taxon>Bacteroidales</taxon>
        <taxon>Barnesiellaceae</taxon>
        <taxon>Coprobacter</taxon>
    </lineage>
</organism>
<dbReference type="PANTHER" id="PTHR33991:SF1">
    <property type="entry name" value="DNA REPAIR PROTEIN RECO"/>
    <property type="match status" value="1"/>
</dbReference>
<dbReference type="Pfam" id="PF02565">
    <property type="entry name" value="RecO_C"/>
    <property type="match status" value="1"/>
</dbReference>
<dbReference type="Proteomes" id="UP001205603">
    <property type="component" value="Unassembled WGS sequence"/>
</dbReference>
<evidence type="ECO:0000256" key="4">
    <source>
        <dbReference type="HAMAP-Rule" id="MF_00201"/>
    </source>
</evidence>
<comment type="caution">
    <text evidence="6">The sequence shown here is derived from an EMBL/GenBank/DDBJ whole genome shotgun (WGS) entry which is preliminary data.</text>
</comment>
<dbReference type="InterPro" id="IPR012340">
    <property type="entry name" value="NA-bd_OB-fold"/>
</dbReference>
<dbReference type="SUPFAM" id="SSF57863">
    <property type="entry name" value="ArfGap/RecO-like zinc finger"/>
    <property type="match status" value="1"/>
</dbReference>
<protein>
    <recommendedName>
        <fullName evidence="4">DNA repair protein RecO</fullName>
    </recommendedName>
    <alternativeName>
        <fullName evidence="4">Recombination protein O</fullName>
    </alternativeName>
</protein>
<sequence length="241" mass="28344">MTEKNTGIVLYTKAYSDKMSIAHVYTEKYGHISYAVPLQQGKKSRILRTLFTPFSILGIEADHRPNRDILRVLDAHIAIPLPQLHYDPIKNAVSLFLSEFLSRILREPETNPSFFAFLMQSVQLLNHTEEGKANFHICFLIQLSDFMGFYPNTESFEKGSFFDLMNGIFTFHIPDHPYFLPPAEAERFYTLMRMNYTNMHRFRLTRNERMEILERMIEYFQLHQPGFGEIKSLEILKSLFD</sequence>
<dbReference type="RefSeq" id="WP_255027740.1">
    <property type="nucleotide sequence ID" value="NZ_JANDHW010000009.1"/>
</dbReference>
<evidence type="ECO:0000313" key="6">
    <source>
        <dbReference type="EMBL" id="MCP9612438.1"/>
    </source>
</evidence>
<dbReference type="HAMAP" id="MF_00201">
    <property type="entry name" value="RecO"/>
    <property type="match status" value="1"/>
</dbReference>
<gene>
    <name evidence="4" type="primary">recO</name>
    <name evidence="6" type="ORF">NMU02_10075</name>
</gene>
<comment type="function">
    <text evidence="4">Involved in DNA repair and RecF pathway recombination.</text>
</comment>
<evidence type="ECO:0000256" key="2">
    <source>
        <dbReference type="ARBA" id="ARBA00023172"/>
    </source>
</evidence>
<dbReference type="InterPro" id="IPR022572">
    <property type="entry name" value="DNA_rep/recomb_RecO_N"/>
</dbReference>
<evidence type="ECO:0000259" key="5">
    <source>
        <dbReference type="Pfam" id="PF11967"/>
    </source>
</evidence>
<reference evidence="6 7" key="1">
    <citation type="submission" date="2022-07" db="EMBL/GenBank/DDBJ databases">
        <title>Fecal culturing of patients with breast cancer.</title>
        <authorList>
            <person name="Teng N.M.Y."/>
            <person name="Kiu R."/>
            <person name="Evans R."/>
            <person name="Baker D.J."/>
            <person name="Zenner C."/>
            <person name="Robinson S.D."/>
            <person name="Hall L.J."/>
        </authorList>
    </citation>
    <scope>NUCLEOTIDE SEQUENCE [LARGE SCALE GENOMIC DNA]</scope>
    <source>
        <strain evidence="6 7">LH1063</strain>
    </source>
</reference>
<dbReference type="Pfam" id="PF11967">
    <property type="entry name" value="RecO_N"/>
    <property type="match status" value="1"/>
</dbReference>
<keyword evidence="3 4" id="KW-0234">DNA repair</keyword>
<evidence type="ECO:0000313" key="7">
    <source>
        <dbReference type="Proteomes" id="UP001205603"/>
    </source>
</evidence>
<dbReference type="InterPro" id="IPR037278">
    <property type="entry name" value="ARFGAP/RecO"/>
</dbReference>
<evidence type="ECO:0000256" key="1">
    <source>
        <dbReference type="ARBA" id="ARBA00022763"/>
    </source>
</evidence>
<proteinExistence type="inferred from homology"/>
<keyword evidence="2 4" id="KW-0233">DNA recombination</keyword>
<dbReference type="InterPro" id="IPR003717">
    <property type="entry name" value="RecO"/>
</dbReference>
<dbReference type="PANTHER" id="PTHR33991">
    <property type="entry name" value="DNA REPAIR PROTEIN RECO"/>
    <property type="match status" value="1"/>
</dbReference>
<name>A0ABT1MIJ8_9BACT</name>
<accession>A0ABT1MIJ8</accession>